<dbReference type="InterPro" id="IPR036390">
    <property type="entry name" value="WH_DNA-bd_sf"/>
</dbReference>
<dbReference type="EMBL" id="DWXE01000027">
    <property type="protein sequence ID" value="HJB91363.1"/>
    <property type="molecule type" value="Genomic_DNA"/>
</dbReference>
<reference evidence="2" key="2">
    <citation type="submission" date="2021-04" db="EMBL/GenBank/DDBJ databases">
        <authorList>
            <person name="Gilroy R."/>
        </authorList>
    </citation>
    <scope>NUCLEOTIDE SEQUENCE</scope>
    <source>
        <strain evidence="2">USAMLcec3-2134</strain>
    </source>
</reference>
<dbReference type="CDD" id="cd00090">
    <property type="entry name" value="HTH_ARSR"/>
    <property type="match status" value="1"/>
</dbReference>
<dbReference type="AlphaFoldDB" id="A0A9D2MQZ8"/>
<reference evidence="2" key="1">
    <citation type="journal article" date="2021" name="PeerJ">
        <title>Extensive microbial diversity within the chicken gut microbiome revealed by metagenomics and culture.</title>
        <authorList>
            <person name="Gilroy R."/>
            <person name="Ravi A."/>
            <person name="Getino M."/>
            <person name="Pursley I."/>
            <person name="Horton D.L."/>
            <person name="Alikhan N.F."/>
            <person name="Baker D."/>
            <person name="Gharbi K."/>
            <person name="Hall N."/>
            <person name="Watson M."/>
            <person name="Adriaenssens E.M."/>
            <person name="Foster-Nyarko E."/>
            <person name="Jarju S."/>
            <person name="Secka A."/>
            <person name="Antonio M."/>
            <person name="Oren A."/>
            <person name="Chaudhuri R.R."/>
            <person name="La Ragione R."/>
            <person name="Hildebrand F."/>
            <person name="Pallen M.J."/>
        </authorList>
    </citation>
    <scope>NUCLEOTIDE SEQUENCE</scope>
    <source>
        <strain evidence="2">USAMLcec3-2134</strain>
    </source>
</reference>
<dbReference type="InterPro" id="IPR011991">
    <property type="entry name" value="ArsR-like_HTH"/>
</dbReference>
<dbReference type="PRINTS" id="PR00598">
    <property type="entry name" value="HTHMARR"/>
</dbReference>
<dbReference type="GO" id="GO:0003700">
    <property type="term" value="F:DNA-binding transcription factor activity"/>
    <property type="evidence" value="ECO:0007669"/>
    <property type="project" value="InterPro"/>
</dbReference>
<dbReference type="InterPro" id="IPR000835">
    <property type="entry name" value="HTH_MarR-typ"/>
</dbReference>
<protein>
    <submittedName>
        <fullName evidence="2">MarR family transcriptional regulator</fullName>
    </submittedName>
</protein>
<dbReference type="PROSITE" id="PS50995">
    <property type="entry name" value="HTH_MARR_2"/>
    <property type="match status" value="1"/>
</dbReference>
<dbReference type="GO" id="GO:0006950">
    <property type="term" value="P:response to stress"/>
    <property type="evidence" value="ECO:0007669"/>
    <property type="project" value="TreeGrafter"/>
</dbReference>
<dbReference type="PANTHER" id="PTHR33164:SF43">
    <property type="entry name" value="HTH-TYPE TRANSCRIPTIONAL REPRESSOR YETL"/>
    <property type="match status" value="1"/>
</dbReference>
<organism evidence="2 3">
    <name type="scientific">Candidatus Eisenbergiella merdigallinarum</name>
    <dbReference type="NCBI Taxonomy" id="2838552"/>
    <lineage>
        <taxon>Bacteria</taxon>
        <taxon>Bacillati</taxon>
        <taxon>Bacillota</taxon>
        <taxon>Clostridia</taxon>
        <taxon>Lachnospirales</taxon>
        <taxon>Lachnospiraceae</taxon>
        <taxon>Eisenbergiella</taxon>
    </lineage>
</organism>
<accession>A0A9D2MQZ8</accession>
<dbReference type="Pfam" id="PF12802">
    <property type="entry name" value="MarR_2"/>
    <property type="match status" value="1"/>
</dbReference>
<dbReference type="SMART" id="SM00347">
    <property type="entry name" value="HTH_MARR"/>
    <property type="match status" value="1"/>
</dbReference>
<dbReference type="Gene3D" id="1.10.10.10">
    <property type="entry name" value="Winged helix-like DNA-binding domain superfamily/Winged helix DNA-binding domain"/>
    <property type="match status" value="1"/>
</dbReference>
<dbReference type="SUPFAM" id="SSF46785">
    <property type="entry name" value="Winged helix' DNA-binding domain"/>
    <property type="match status" value="1"/>
</dbReference>
<dbReference type="InterPro" id="IPR036388">
    <property type="entry name" value="WH-like_DNA-bd_sf"/>
</dbReference>
<name>A0A9D2MQZ8_9FIRM</name>
<evidence type="ECO:0000313" key="3">
    <source>
        <dbReference type="Proteomes" id="UP000886883"/>
    </source>
</evidence>
<evidence type="ECO:0000313" key="2">
    <source>
        <dbReference type="EMBL" id="HJB91363.1"/>
    </source>
</evidence>
<feature type="domain" description="HTH marR-type" evidence="1">
    <location>
        <begin position="8"/>
        <end position="142"/>
    </location>
</feature>
<comment type="caution">
    <text evidence="2">The sequence shown here is derived from an EMBL/GenBank/DDBJ whole genome shotgun (WGS) entry which is preliminary data.</text>
</comment>
<evidence type="ECO:0000259" key="1">
    <source>
        <dbReference type="PROSITE" id="PS50995"/>
    </source>
</evidence>
<gene>
    <name evidence="2" type="ORF">H9763_07835</name>
</gene>
<proteinExistence type="predicted"/>
<dbReference type="Proteomes" id="UP000886883">
    <property type="component" value="Unassembled WGS sequence"/>
</dbReference>
<dbReference type="InterPro" id="IPR039422">
    <property type="entry name" value="MarR/SlyA-like"/>
</dbReference>
<dbReference type="PANTHER" id="PTHR33164">
    <property type="entry name" value="TRANSCRIPTIONAL REGULATOR, MARR FAMILY"/>
    <property type="match status" value="1"/>
</dbReference>
<sequence>MEEKRFQKERIREELIRLELMRKRILRPGFLELGLTLGQGQPRILNYLHSKEPLKQKELADLCGLDVTTMSRTLDRMAEAGLIERRADPNCRRSFRIFLTPLGREKAERIAEDFRAFDRRFCRGFSDGELETLLGLMKRLEENLNGPAEEGKG</sequence>